<dbReference type="EMBL" id="JAUSWB010000004">
    <property type="protein sequence ID" value="MDQ0428828.1"/>
    <property type="molecule type" value="Genomic_DNA"/>
</dbReference>
<evidence type="ECO:0000313" key="2">
    <source>
        <dbReference type="EMBL" id="MDQ0428828.1"/>
    </source>
</evidence>
<dbReference type="InterPro" id="IPR004386">
    <property type="entry name" value="Toxin_YafQ-like"/>
</dbReference>
<comment type="caution">
    <text evidence="2">The sequence shown here is derived from an EMBL/GenBank/DDBJ whole genome shotgun (WGS) entry which is preliminary data.</text>
</comment>
<proteinExistence type="predicted"/>
<dbReference type="NCBIfam" id="TIGR02385">
    <property type="entry name" value="RelE_StbE"/>
    <property type="match status" value="1"/>
</dbReference>
<evidence type="ECO:0000313" key="3">
    <source>
        <dbReference type="Proteomes" id="UP001241988"/>
    </source>
</evidence>
<dbReference type="InterPro" id="IPR007712">
    <property type="entry name" value="RelE/ParE_toxin"/>
</dbReference>
<keyword evidence="3" id="KW-1185">Reference proteome</keyword>
<dbReference type="Gene3D" id="3.30.2310.20">
    <property type="entry name" value="RelE-like"/>
    <property type="match status" value="1"/>
</dbReference>
<evidence type="ECO:0000256" key="1">
    <source>
        <dbReference type="ARBA" id="ARBA00022649"/>
    </source>
</evidence>
<reference evidence="2 3" key="1">
    <citation type="submission" date="2023-07" db="EMBL/GenBank/DDBJ databases">
        <title>Genomic Encyclopedia of Type Strains, Phase IV (KMG-IV): sequencing the most valuable type-strain genomes for metagenomic binning, comparative biology and taxonomic classification.</title>
        <authorList>
            <person name="Goeker M."/>
        </authorList>
    </citation>
    <scope>NUCLEOTIDE SEQUENCE [LARGE SCALE GENOMIC DNA]</scope>
    <source>
        <strain evidence="2 3">DSM 16419</strain>
    </source>
</reference>
<accession>A0ABU0GUS0</accession>
<gene>
    <name evidence="2" type="ORF">QOZ98_001655</name>
</gene>
<dbReference type="EC" id="3.1.-.-" evidence="2"/>
<sequence length="96" mass="11748">MLTVDMPSQFRKDLKRLKRRNYDLEKLRTAMKIIEEEIELPEEVYRAHKLQPTREYRECWECHISGRNSDWLLIYKFYPAENLLVFIRTGTHADLF</sequence>
<dbReference type="PIRSF" id="PIRSF006156">
    <property type="entry name" value="YafQ"/>
    <property type="match status" value="1"/>
</dbReference>
<dbReference type="Proteomes" id="UP001241988">
    <property type="component" value="Unassembled WGS sequence"/>
</dbReference>
<dbReference type="SUPFAM" id="SSF143011">
    <property type="entry name" value="RelE-like"/>
    <property type="match status" value="1"/>
</dbReference>
<name>A0ABU0GUS0_9BACL</name>
<keyword evidence="2" id="KW-0378">Hydrolase</keyword>
<dbReference type="Pfam" id="PF15738">
    <property type="entry name" value="YafQ_toxin"/>
    <property type="match status" value="1"/>
</dbReference>
<dbReference type="PANTHER" id="PTHR40588:SF1">
    <property type="entry name" value="MRNA INTERFERASE TOXIN YAFQ"/>
    <property type="match status" value="1"/>
</dbReference>
<dbReference type="PANTHER" id="PTHR40588">
    <property type="entry name" value="MRNA INTERFERASE TOXIN YAFQ"/>
    <property type="match status" value="1"/>
</dbReference>
<organism evidence="2 3">
    <name type="scientific">Planomicrobium stackebrandtii</name>
    <dbReference type="NCBI Taxonomy" id="253160"/>
    <lineage>
        <taxon>Bacteria</taxon>
        <taxon>Bacillati</taxon>
        <taxon>Bacillota</taxon>
        <taxon>Bacilli</taxon>
        <taxon>Bacillales</taxon>
        <taxon>Caryophanaceae</taxon>
        <taxon>Planomicrobium</taxon>
    </lineage>
</organism>
<dbReference type="InterPro" id="IPR035093">
    <property type="entry name" value="RelE/ParE_toxin_dom_sf"/>
</dbReference>
<keyword evidence="1" id="KW-1277">Toxin-antitoxin system</keyword>
<dbReference type="RefSeq" id="WP_308786982.1">
    <property type="nucleotide sequence ID" value="NZ_JAUSWB010000004.1"/>
</dbReference>
<protein>
    <submittedName>
        <fullName evidence="2">mRNA interferase YafQ</fullName>
        <ecNumber evidence="2">3.1.-.-</ecNumber>
    </submittedName>
</protein>
<dbReference type="GO" id="GO:0016787">
    <property type="term" value="F:hydrolase activity"/>
    <property type="evidence" value="ECO:0007669"/>
    <property type="project" value="UniProtKB-KW"/>
</dbReference>